<dbReference type="AlphaFoldDB" id="A0A9D5CLA5"/>
<keyword evidence="10" id="KW-0325">Glycoprotein</keyword>
<feature type="disulfide bond" evidence="16">
    <location>
        <begin position="123"/>
        <end position="318"/>
    </location>
</feature>
<feature type="binding site" evidence="14">
    <location>
        <position position="72"/>
    </location>
    <ligand>
        <name>Ca(2+)</name>
        <dbReference type="ChEBI" id="CHEBI:29108"/>
        <label>1</label>
    </ligand>
</feature>
<dbReference type="GO" id="GO:0042744">
    <property type="term" value="P:hydrogen peroxide catabolic process"/>
    <property type="evidence" value="ECO:0007669"/>
    <property type="project" value="UniProtKB-KW"/>
</dbReference>
<evidence type="ECO:0000256" key="2">
    <source>
        <dbReference type="ARBA" id="ARBA00006873"/>
    </source>
</evidence>
<feature type="binding site" evidence="14">
    <location>
        <position position="74"/>
    </location>
    <ligand>
        <name>Ca(2+)</name>
        <dbReference type="ChEBI" id="CHEBI:29108"/>
        <label>1</label>
    </ligand>
</feature>
<evidence type="ECO:0000256" key="16">
    <source>
        <dbReference type="PIRSR" id="PIRSR600823-5"/>
    </source>
</evidence>
<dbReference type="PANTHER" id="PTHR31388">
    <property type="entry name" value="PEROXIDASE 72-RELATED"/>
    <property type="match status" value="1"/>
</dbReference>
<feature type="chain" id="PRO_5039758651" description="Peroxidase" evidence="17">
    <location>
        <begin position="27"/>
        <end position="322"/>
    </location>
</feature>
<organism evidence="19 20">
    <name type="scientific">Dioscorea zingiberensis</name>
    <dbReference type="NCBI Taxonomy" id="325984"/>
    <lineage>
        <taxon>Eukaryota</taxon>
        <taxon>Viridiplantae</taxon>
        <taxon>Streptophyta</taxon>
        <taxon>Embryophyta</taxon>
        <taxon>Tracheophyta</taxon>
        <taxon>Spermatophyta</taxon>
        <taxon>Magnoliopsida</taxon>
        <taxon>Liliopsida</taxon>
        <taxon>Dioscoreales</taxon>
        <taxon>Dioscoreaceae</taxon>
        <taxon>Dioscorea</taxon>
    </lineage>
</organism>
<dbReference type="PANTHER" id="PTHR31388:SF24">
    <property type="entry name" value="PEROXIDASE 52"/>
    <property type="match status" value="1"/>
</dbReference>
<dbReference type="FunFam" id="1.10.420.10:FF:000006">
    <property type="entry name" value="Peroxidase"/>
    <property type="match status" value="1"/>
</dbReference>
<evidence type="ECO:0000256" key="1">
    <source>
        <dbReference type="ARBA" id="ARBA00000189"/>
    </source>
</evidence>
<feature type="binding site" description="axial binding residue" evidence="14">
    <location>
        <position position="195"/>
    </location>
    <ligand>
        <name>heme b</name>
        <dbReference type="ChEBI" id="CHEBI:60344"/>
    </ligand>
    <ligandPart>
        <name>Fe</name>
        <dbReference type="ChEBI" id="CHEBI:18248"/>
    </ligandPart>
</feature>
<dbReference type="Proteomes" id="UP001085076">
    <property type="component" value="Miscellaneous, Linkage group lg04"/>
</dbReference>
<evidence type="ECO:0000259" key="18">
    <source>
        <dbReference type="PROSITE" id="PS50873"/>
    </source>
</evidence>
<evidence type="ECO:0000256" key="17">
    <source>
        <dbReference type="RuleBase" id="RU362060"/>
    </source>
</evidence>
<evidence type="ECO:0000256" key="7">
    <source>
        <dbReference type="ARBA" id="ARBA00023002"/>
    </source>
</evidence>
<dbReference type="Gene3D" id="1.10.520.10">
    <property type="match status" value="1"/>
</dbReference>
<keyword evidence="17" id="KW-0964">Secreted</keyword>
<feature type="binding site" evidence="14">
    <location>
        <position position="90"/>
    </location>
    <ligand>
        <name>Ca(2+)</name>
        <dbReference type="ChEBI" id="CHEBI:29108"/>
        <label>1</label>
    </ligand>
</feature>
<dbReference type="GO" id="GO:0046872">
    <property type="term" value="F:metal ion binding"/>
    <property type="evidence" value="ECO:0007669"/>
    <property type="project" value="UniProtKB-UniRule"/>
</dbReference>
<dbReference type="EMBL" id="JAGGNH010000004">
    <property type="protein sequence ID" value="KAJ0975516.1"/>
    <property type="molecule type" value="Genomic_DNA"/>
</dbReference>
<dbReference type="InterPro" id="IPR010255">
    <property type="entry name" value="Haem_peroxidase_sf"/>
</dbReference>
<comment type="function">
    <text evidence="17">Removal of H(2)O(2), oxidation of toxic reductants, biosynthesis and degradation of lignin, suberization, auxin catabolism, response to environmental stresses such as wounding, pathogen attack and oxidative stress.</text>
</comment>
<evidence type="ECO:0000256" key="4">
    <source>
        <dbReference type="ARBA" id="ARBA00022617"/>
    </source>
</evidence>
<feature type="site" description="Transition state stabilizer" evidence="15">
    <location>
        <position position="64"/>
    </location>
</feature>
<feature type="disulfide bond" evidence="16">
    <location>
        <begin position="37"/>
        <end position="117"/>
    </location>
</feature>
<keyword evidence="17" id="KW-0732">Signal</keyword>
<evidence type="ECO:0000256" key="9">
    <source>
        <dbReference type="ARBA" id="ARBA00023157"/>
    </source>
</evidence>
<dbReference type="PRINTS" id="PR00461">
    <property type="entry name" value="PLPEROXIDASE"/>
</dbReference>
<keyword evidence="20" id="KW-1185">Reference proteome</keyword>
<dbReference type="PRINTS" id="PR00458">
    <property type="entry name" value="PEROXIDASE"/>
</dbReference>
<feature type="disulfide bond" evidence="16">
    <location>
        <begin position="202"/>
        <end position="227"/>
    </location>
</feature>
<dbReference type="GO" id="GO:0005576">
    <property type="term" value="C:extracellular region"/>
    <property type="evidence" value="ECO:0007669"/>
    <property type="project" value="UniProtKB-SubCell"/>
</dbReference>
<dbReference type="Pfam" id="PF00141">
    <property type="entry name" value="peroxidase"/>
    <property type="match status" value="1"/>
</dbReference>
<dbReference type="PROSITE" id="PS50873">
    <property type="entry name" value="PEROXIDASE_4"/>
    <property type="match status" value="1"/>
</dbReference>
<keyword evidence="8 14" id="KW-0408">Iron</keyword>
<evidence type="ECO:0000256" key="11">
    <source>
        <dbReference type="ARBA" id="ARBA00023324"/>
    </source>
</evidence>
<comment type="cofactor">
    <cofactor evidence="14 17">
        <name>Ca(2+)</name>
        <dbReference type="ChEBI" id="CHEBI:29108"/>
    </cofactor>
    <text evidence="14 17">Binds 2 calcium ions per subunit.</text>
</comment>
<feature type="domain" description="Plant heme peroxidase family profile" evidence="18">
    <location>
        <begin position="27"/>
        <end position="322"/>
    </location>
</feature>
<dbReference type="CDD" id="cd00693">
    <property type="entry name" value="secretory_peroxidase"/>
    <property type="match status" value="1"/>
</dbReference>
<dbReference type="InterPro" id="IPR000823">
    <property type="entry name" value="Peroxidase_pln"/>
</dbReference>
<dbReference type="InterPro" id="IPR002016">
    <property type="entry name" value="Haem_peroxidase"/>
</dbReference>
<keyword evidence="11 17" id="KW-0376">Hydrogen peroxide</keyword>
<evidence type="ECO:0000256" key="10">
    <source>
        <dbReference type="ARBA" id="ARBA00023180"/>
    </source>
</evidence>
<evidence type="ECO:0000256" key="13">
    <source>
        <dbReference type="PIRSR" id="PIRSR600823-2"/>
    </source>
</evidence>
<comment type="similarity">
    <text evidence="2">Belongs to the peroxidase family. Ascorbate peroxidase subfamily.</text>
</comment>
<keyword evidence="4 17" id="KW-0349">Heme</keyword>
<evidence type="ECO:0000256" key="5">
    <source>
        <dbReference type="ARBA" id="ARBA00022723"/>
    </source>
</evidence>
<comment type="cofactor">
    <cofactor evidence="14 17">
        <name>heme b</name>
        <dbReference type="ChEBI" id="CHEBI:60344"/>
    </cofactor>
    <text evidence="14 17">Binds 1 heme b (iron(II)-protoporphyrin IX) group per subunit.</text>
</comment>
<keyword evidence="3 17" id="KW-0575">Peroxidase</keyword>
<evidence type="ECO:0000313" key="20">
    <source>
        <dbReference type="Proteomes" id="UP001085076"/>
    </source>
</evidence>
<evidence type="ECO:0000256" key="8">
    <source>
        <dbReference type="ARBA" id="ARBA00023004"/>
    </source>
</evidence>
<dbReference type="InterPro" id="IPR033905">
    <property type="entry name" value="Secretory_peroxidase"/>
</dbReference>
<feature type="disulfide bond" evidence="16">
    <location>
        <begin position="70"/>
        <end position="75"/>
    </location>
</feature>
<evidence type="ECO:0000256" key="15">
    <source>
        <dbReference type="PIRSR" id="PIRSR600823-4"/>
    </source>
</evidence>
<feature type="binding site" evidence="14">
    <location>
        <position position="196"/>
    </location>
    <ligand>
        <name>Ca(2+)</name>
        <dbReference type="ChEBI" id="CHEBI:29108"/>
        <label>2</label>
    </ligand>
</feature>
<evidence type="ECO:0000256" key="14">
    <source>
        <dbReference type="PIRSR" id="PIRSR600823-3"/>
    </source>
</evidence>
<dbReference type="EC" id="1.11.1.7" evidence="17"/>
<sequence length="322" mass="35131">MTSSSSMASAPLFLAVLLLPLGTSLAQLSTDFYSSSCPNVFDIIKPVVKSAISAERRIGASILRLFFHDCFVNGCDGSILLDDTPNFRGEKTAAPNNNSVRGFNIIDKIKTQVEKACPGVVSCADILAIAARDSVVILGGPDWNVKLGRRDSRTANFSAANTDIPPPTSNLSRLIANFSSQGLSVKDMVALSGGHTIGKARCTSFRGHIYNDTNINFRFAKTRQANCPRRVGSQDRNLAPLDQRSERVFNNDYFKNLVEHKGLLHSDQELFNNVPTDSRVQKYATSTTAFFADFVTGMIKMGDIKPLTASNGEIRNNCRKVN</sequence>
<keyword evidence="9 16" id="KW-1015">Disulfide bond</keyword>
<dbReference type="GO" id="GO:0140825">
    <property type="term" value="F:lactoperoxidase activity"/>
    <property type="evidence" value="ECO:0007669"/>
    <property type="project" value="UniProtKB-EC"/>
</dbReference>
<dbReference type="FunFam" id="1.10.520.10:FF:000001">
    <property type="entry name" value="Peroxidase"/>
    <property type="match status" value="1"/>
</dbReference>
<dbReference type="Gene3D" id="1.10.420.10">
    <property type="entry name" value="Peroxidase, domain 2"/>
    <property type="match status" value="1"/>
</dbReference>
<dbReference type="GO" id="GO:0020037">
    <property type="term" value="F:heme binding"/>
    <property type="evidence" value="ECO:0007669"/>
    <property type="project" value="UniProtKB-UniRule"/>
</dbReference>
<feature type="signal peptide" evidence="17">
    <location>
        <begin position="1"/>
        <end position="26"/>
    </location>
</feature>
<feature type="binding site" evidence="14">
    <location>
        <position position="78"/>
    </location>
    <ligand>
        <name>Ca(2+)</name>
        <dbReference type="ChEBI" id="CHEBI:29108"/>
        <label>1</label>
    </ligand>
</feature>
<comment type="catalytic activity">
    <reaction evidence="1 17">
        <text>2 a phenolic donor + H2O2 = 2 a phenolic radical donor + 2 H2O</text>
        <dbReference type="Rhea" id="RHEA:56136"/>
        <dbReference type="ChEBI" id="CHEBI:15377"/>
        <dbReference type="ChEBI" id="CHEBI:16240"/>
        <dbReference type="ChEBI" id="CHEBI:139520"/>
        <dbReference type="ChEBI" id="CHEBI:139521"/>
        <dbReference type="EC" id="1.11.1.7"/>
    </reaction>
</comment>
<keyword evidence="6 14" id="KW-0106">Calcium</keyword>
<name>A0A9D5CLA5_9LILI</name>
<evidence type="ECO:0000256" key="12">
    <source>
        <dbReference type="PIRSR" id="PIRSR600823-1"/>
    </source>
</evidence>
<gene>
    <name evidence="19" type="ORF">J5N97_017481</name>
</gene>
<dbReference type="OrthoDB" id="2113341at2759"/>
<proteinExistence type="inferred from homology"/>
<dbReference type="GO" id="GO:0006979">
    <property type="term" value="P:response to oxidative stress"/>
    <property type="evidence" value="ECO:0007669"/>
    <property type="project" value="UniProtKB-UniRule"/>
</dbReference>
<feature type="binding site" evidence="13">
    <location>
        <position position="165"/>
    </location>
    <ligand>
        <name>substrate</name>
    </ligand>
</feature>
<reference evidence="19" key="2">
    <citation type="journal article" date="2022" name="Hortic Res">
        <title>The genome of Dioscorea zingiberensis sheds light on the biosynthesis, origin and evolution of the medicinally important diosgenin saponins.</title>
        <authorList>
            <person name="Li Y."/>
            <person name="Tan C."/>
            <person name="Li Z."/>
            <person name="Guo J."/>
            <person name="Li S."/>
            <person name="Chen X."/>
            <person name="Wang C."/>
            <person name="Dai X."/>
            <person name="Yang H."/>
            <person name="Song W."/>
            <person name="Hou L."/>
            <person name="Xu J."/>
            <person name="Tong Z."/>
            <person name="Xu A."/>
            <person name="Yuan X."/>
            <person name="Wang W."/>
            <person name="Yang Q."/>
            <person name="Chen L."/>
            <person name="Sun Z."/>
            <person name="Wang K."/>
            <person name="Pan B."/>
            <person name="Chen J."/>
            <person name="Bao Y."/>
            <person name="Liu F."/>
            <person name="Qi X."/>
            <person name="Gang D.R."/>
            <person name="Wen J."/>
            <person name="Li J."/>
        </authorList>
    </citation>
    <scope>NUCLEOTIDE SEQUENCE</scope>
    <source>
        <strain evidence="19">Dzin_1.0</strain>
    </source>
</reference>
<reference evidence="19" key="1">
    <citation type="submission" date="2021-03" db="EMBL/GenBank/DDBJ databases">
        <authorList>
            <person name="Li Z."/>
            <person name="Yang C."/>
        </authorList>
    </citation>
    <scope>NUCLEOTIDE SEQUENCE</scope>
    <source>
        <strain evidence="19">Dzin_1.0</strain>
        <tissue evidence="19">Leaf</tissue>
    </source>
</reference>
<dbReference type="PROSITE" id="PS00435">
    <property type="entry name" value="PEROXIDASE_1"/>
    <property type="match status" value="1"/>
</dbReference>
<evidence type="ECO:0000256" key="6">
    <source>
        <dbReference type="ARBA" id="ARBA00022837"/>
    </source>
</evidence>
<dbReference type="PROSITE" id="PS00436">
    <property type="entry name" value="PEROXIDASE_2"/>
    <property type="match status" value="1"/>
</dbReference>
<feature type="active site" description="Proton acceptor" evidence="12">
    <location>
        <position position="68"/>
    </location>
</feature>
<feature type="binding site" evidence="14">
    <location>
        <position position="69"/>
    </location>
    <ligand>
        <name>Ca(2+)</name>
        <dbReference type="ChEBI" id="CHEBI:29108"/>
        <label>1</label>
    </ligand>
</feature>
<protein>
    <recommendedName>
        <fullName evidence="17">Peroxidase</fullName>
        <ecNumber evidence="17">1.11.1.7</ecNumber>
    </recommendedName>
</protein>
<accession>A0A9D5CLA5</accession>
<comment type="caution">
    <text evidence="19">The sequence shown here is derived from an EMBL/GenBank/DDBJ whole genome shotgun (WGS) entry which is preliminary data.</text>
</comment>
<dbReference type="SUPFAM" id="SSF48113">
    <property type="entry name" value="Heme-dependent peroxidases"/>
    <property type="match status" value="1"/>
</dbReference>
<evidence type="ECO:0000313" key="19">
    <source>
        <dbReference type="EMBL" id="KAJ0975516.1"/>
    </source>
</evidence>
<comment type="subcellular location">
    <subcellularLocation>
        <location evidence="17">Secreted</location>
    </subcellularLocation>
</comment>
<feature type="binding site" evidence="14">
    <location>
        <position position="242"/>
    </location>
    <ligand>
        <name>Ca(2+)</name>
        <dbReference type="ChEBI" id="CHEBI:29108"/>
        <label>2</label>
    </ligand>
</feature>
<dbReference type="InterPro" id="IPR019793">
    <property type="entry name" value="Peroxidases_heam-ligand_BS"/>
</dbReference>
<keyword evidence="7 17" id="KW-0560">Oxidoreductase</keyword>
<comment type="similarity">
    <text evidence="17">Belongs to the peroxidase family. Classical plant (class III) peroxidase subfamily.</text>
</comment>
<evidence type="ECO:0000256" key="3">
    <source>
        <dbReference type="ARBA" id="ARBA00022559"/>
    </source>
</evidence>
<keyword evidence="5 14" id="KW-0479">Metal-binding</keyword>
<dbReference type="InterPro" id="IPR019794">
    <property type="entry name" value="Peroxidases_AS"/>
</dbReference>
<feature type="binding site" evidence="14">
    <location>
        <position position="76"/>
    </location>
    <ligand>
        <name>Ca(2+)</name>
        <dbReference type="ChEBI" id="CHEBI:29108"/>
        <label>1</label>
    </ligand>
</feature>